<comment type="caution">
    <text evidence="2">The sequence shown here is derived from an EMBL/GenBank/DDBJ whole genome shotgun (WGS) entry which is preliminary data.</text>
</comment>
<organism evidence="2 3">
    <name type="scientific">Micromonospora zhanjiangensis</name>
    <dbReference type="NCBI Taxonomy" id="1522057"/>
    <lineage>
        <taxon>Bacteria</taxon>
        <taxon>Bacillati</taxon>
        <taxon>Actinomycetota</taxon>
        <taxon>Actinomycetes</taxon>
        <taxon>Micromonosporales</taxon>
        <taxon>Micromonosporaceae</taxon>
        <taxon>Micromonospora</taxon>
    </lineage>
</organism>
<dbReference type="Gene3D" id="1.20.1260.10">
    <property type="match status" value="1"/>
</dbReference>
<reference evidence="3" key="1">
    <citation type="journal article" date="2019" name="Int. J. Syst. Evol. Microbiol.">
        <title>The Global Catalogue of Microorganisms (GCM) 10K type strain sequencing project: providing services to taxonomists for standard genome sequencing and annotation.</title>
        <authorList>
            <consortium name="The Broad Institute Genomics Platform"/>
            <consortium name="The Broad Institute Genome Sequencing Center for Infectious Disease"/>
            <person name="Wu L."/>
            <person name="Ma J."/>
        </authorList>
    </citation>
    <scope>NUCLEOTIDE SEQUENCE [LARGE SCALE GENOMIC DNA]</scope>
    <source>
        <strain evidence="3">2902at01</strain>
    </source>
</reference>
<dbReference type="EMBL" id="JBHSBN010000001">
    <property type="protein sequence ID" value="MFC4104739.1"/>
    <property type="molecule type" value="Genomic_DNA"/>
</dbReference>
<dbReference type="InterPro" id="IPR059125">
    <property type="entry name" value="Ferritin_actino"/>
</dbReference>
<feature type="domain" description="Ferritin-like" evidence="1">
    <location>
        <begin position="11"/>
        <end position="191"/>
    </location>
</feature>
<dbReference type="SUPFAM" id="SSF47240">
    <property type="entry name" value="Ferritin-like"/>
    <property type="match status" value="1"/>
</dbReference>
<evidence type="ECO:0000313" key="2">
    <source>
        <dbReference type="EMBL" id="MFC4104739.1"/>
    </source>
</evidence>
<keyword evidence="3" id="KW-1185">Reference proteome</keyword>
<dbReference type="RefSeq" id="WP_377541666.1">
    <property type="nucleotide sequence ID" value="NZ_JBHSBN010000001.1"/>
</dbReference>
<dbReference type="CDD" id="cd00657">
    <property type="entry name" value="Ferritin_like"/>
    <property type="match status" value="1"/>
</dbReference>
<dbReference type="Pfam" id="PF13794">
    <property type="entry name" value="MiaE_2"/>
    <property type="match status" value="1"/>
</dbReference>
<proteinExistence type="predicted"/>
<evidence type="ECO:0000259" key="1">
    <source>
        <dbReference type="Pfam" id="PF13794"/>
    </source>
</evidence>
<dbReference type="InterPro" id="IPR012347">
    <property type="entry name" value="Ferritin-like"/>
</dbReference>
<protein>
    <submittedName>
        <fullName evidence="2">Ferritin-like fold-containing protein</fullName>
    </submittedName>
</protein>
<gene>
    <name evidence="2" type="ORF">ACFOX0_02135</name>
</gene>
<evidence type="ECO:0000313" key="3">
    <source>
        <dbReference type="Proteomes" id="UP001595868"/>
    </source>
</evidence>
<sequence length="220" mass="24095">MPALPDSPVDPAVVDLLGLVAYGELLAFDRMAADARLAPDLPRRAVLSEMAAREIDCYRRLADRLTELGTPPEVAMAPYVEALQGYHDSTEPKDWLEALTKAYLGDAVADDFFRTVADHLAEPDRRLVLEVLHDSHYDEFARREIRDAIAADPKVANRLSMWARRLVGEGISQAGRLAAERPALAGLIMGGPGDRAGVPELFERLTTAHTARMAEVGLNN</sequence>
<dbReference type="Proteomes" id="UP001595868">
    <property type="component" value="Unassembled WGS sequence"/>
</dbReference>
<accession>A0ABV8KFH0</accession>
<name>A0ABV8KFH0_9ACTN</name>
<dbReference type="InterPro" id="IPR009078">
    <property type="entry name" value="Ferritin-like_SF"/>
</dbReference>